<accession>A0A7W7GDC5</accession>
<proteinExistence type="predicted"/>
<gene>
    <name evidence="2" type="ORF">BJ982_006986</name>
</gene>
<evidence type="ECO:0000256" key="1">
    <source>
        <dbReference type="SAM" id="SignalP"/>
    </source>
</evidence>
<reference evidence="2 3" key="1">
    <citation type="submission" date="2020-08" db="EMBL/GenBank/DDBJ databases">
        <title>Sequencing the genomes of 1000 actinobacteria strains.</title>
        <authorList>
            <person name="Klenk H.-P."/>
        </authorList>
    </citation>
    <scope>NUCLEOTIDE SEQUENCE [LARGE SCALE GENOMIC DNA]</scope>
    <source>
        <strain evidence="2 3">DSM 45784</strain>
    </source>
</reference>
<feature type="chain" id="PRO_5030746530" description="Subtilisin inhibitor domain-containing protein" evidence="1">
    <location>
        <begin position="24"/>
        <end position="136"/>
    </location>
</feature>
<dbReference type="EMBL" id="JACHND010000001">
    <property type="protein sequence ID" value="MBB4705442.1"/>
    <property type="molecule type" value="Genomic_DNA"/>
</dbReference>
<feature type="signal peptide" evidence="1">
    <location>
        <begin position="1"/>
        <end position="23"/>
    </location>
</feature>
<organism evidence="2 3">
    <name type="scientific">Sphaerisporangium siamense</name>
    <dbReference type="NCBI Taxonomy" id="795645"/>
    <lineage>
        <taxon>Bacteria</taxon>
        <taxon>Bacillati</taxon>
        <taxon>Actinomycetota</taxon>
        <taxon>Actinomycetes</taxon>
        <taxon>Streptosporangiales</taxon>
        <taxon>Streptosporangiaceae</taxon>
        <taxon>Sphaerisporangium</taxon>
    </lineage>
</organism>
<sequence length="136" mass="14259">MTKIAKVVALATAALFTMVTVPAATAIAAVTAAIPVAGGPPGPEEKRSVSAEQYRVLTSQCRYADTAEARRACRKEVTAKYVIGAAAAPDLDCRTYSGVTVCGTLTLGPKEQQCVERSVSQGLAFRRAEVECYAFA</sequence>
<name>A0A7W7GDC5_9ACTN</name>
<evidence type="ECO:0000313" key="2">
    <source>
        <dbReference type="EMBL" id="MBB4705442.1"/>
    </source>
</evidence>
<evidence type="ECO:0008006" key="4">
    <source>
        <dbReference type="Google" id="ProtNLM"/>
    </source>
</evidence>
<evidence type="ECO:0000313" key="3">
    <source>
        <dbReference type="Proteomes" id="UP000542210"/>
    </source>
</evidence>
<keyword evidence="1" id="KW-0732">Signal</keyword>
<comment type="caution">
    <text evidence="2">The sequence shown here is derived from an EMBL/GenBank/DDBJ whole genome shotgun (WGS) entry which is preliminary data.</text>
</comment>
<dbReference type="RefSeq" id="WP_239123185.1">
    <property type="nucleotide sequence ID" value="NZ_BOOV01000020.1"/>
</dbReference>
<dbReference type="AlphaFoldDB" id="A0A7W7GDC5"/>
<keyword evidence="3" id="KW-1185">Reference proteome</keyword>
<dbReference type="Proteomes" id="UP000542210">
    <property type="component" value="Unassembled WGS sequence"/>
</dbReference>
<protein>
    <recommendedName>
        <fullName evidence="4">Subtilisin inhibitor domain-containing protein</fullName>
    </recommendedName>
</protein>